<dbReference type="Gene3D" id="3.10.105.10">
    <property type="entry name" value="Dipeptide-binding Protein, Domain 3"/>
    <property type="match status" value="1"/>
</dbReference>
<accession>S7T9C2</accession>
<organism evidence="2 3">
    <name type="scientific">Desulfococcus multivorans DSM 2059</name>
    <dbReference type="NCBI Taxonomy" id="1121405"/>
    <lineage>
        <taxon>Bacteria</taxon>
        <taxon>Pseudomonadati</taxon>
        <taxon>Thermodesulfobacteriota</taxon>
        <taxon>Desulfobacteria</taxon>
        <taxon>Desulfobacterales</taxon>
        <taxon>Desulfococcaceae</taxon>
        <taxon>Desulfococcus</taxon>
    </lineage>
</organism>
<dbReference type="STRING" id="897.B2D07_14785"/>
<dbReference type="GO" id="GO:1904680">
    <property type="term" value="F:peptide transmembrane transporter activity"/>
    <property type="evidence" value="ECO:0007669"/>
    <property type="project" value="TreeGrafter"/>
</dbReference>
<protein>
    <submittedName>
        <fullName evidence="2">ABC-type transporter, periplasmic subunit</fullName>
    </submittedName>
</protein>
<proteinExistence type="predicted"/>
<gene>
    <name evidence="2" type="ORF">dsmv_3560</name>
</gene>
<feature type="domain" description="Solute-binding protein family 5" evidence="1">
    <location>
        <begin position="117"/>
        <end position="482"/>
    </location>
</feature>
<sequence length="623" mass="73306">MPPRTRTYQAIRKDKRMKSNNSILIVTIILMGITLVVQPTPLGAAPALPDDIQWLTNTADPVFASPEARRGGTFHTALMTFPLTFRTVGPDSNSSFRSAILGNQLSLIGLHPNTLNIIPELATHWAFDLDKKTMYFKLNPRAQWSDGVPVTADDFAFTLEFMRSEHIIAPWYNDYYTQEIDRVIVYDGHTLAVVSTKAVPDLHLKLGIAPTPRHYYQTLGPDFVRRYNWEIVPNTGAYQISYFRKGKYVMFKRKPDWWGNDLHYFNNRFNVDRVKFTVVRDFNVLWEYFKKARIDTFAMNFPQYWHIRSKTPQIEKGYIERIWFFNDTQQSAMGLWLNQDREIFRDPRLRYAFAHAMNVEKVIEQVLRNDYFRLESGFVGYGPYSNTEIRARRFDLEKVNEYMKEAGWRRGPDGIWTKGGRRFSVEVSYSIEEHTPRLVVLKEEAKKAGIELQLQRLDPSAAYKMVMEKKHDVAWMGWSTSLRPQYWEHFHSVNAHKPQTNNITNTDDPELDRLIDAYRNSLDEAERIDLSRRIQARVHEIGCFVPTFMVPYVRQAYWRWWRLPTPPGTRISGDLFDPFDSVTGGLFWFDEARHEETRQAMRKRQPFPPVTRIDETYKMKFLK</sequence>
<dbReference type="PATRIC" id="fig|1121405.3.peg.4160"/>
<dbReference type="InterPro" id="IPR000914">
    <property type="entry name" value="SBP_5_dom"/>
</dbReference>
<dbReference type="Gene3D" id="3.40.190.10">
    <property type="entry name" value="Periplasmic binding protein-like II"/>
    <property type="match status" value="1"/>
</dbReference>
<dbReference type="InterPro" id="IPR039424">
    <property type="entry name" value="SBP_5"/>
</dbReference>
<dbReference type="Pfam" id="PF00496">
    <property type="entry name" value="SBP_bac_5"/>
    <property type="match status" value="1"/>
</dbReference>
<dbReference type="Proteomes" id="UP000014977">
    <property type="component" value="Unassembled WGS sequence"/>
</dbReference>
<dbReference type="Gene3D" id="3.90.76.10">
    <property type="entry name" value="Dipeptide-binding Protein, Domain 1"/>
    <property type="match status" value="1"/>
</dbReference>
<dbReference type="CDD" id="cd08497">
    <property type="entry name" value="MbnE-like"/>
    <property type="match status" value="1"/>
</dbReference>
<evidence type="ECO:0000313" key="3">
    <source>
        <dbReference type="Proteomes" id="UP000014977"/>
    </source>
</evidence>
<comment type="caution">
    <text evidence="2">The sequence shown here is derived from an EMBL/GenBank/DDBJ whole genome shotgun (WGS) entry which is preliminary data.</text>
</comment>
<dbReference type="GO" id="GO:0015833">
    <property type="term" value="P:peptide transport"/>
    <property type="evidence" value="ECO:0007669"/>
    <property type="project" value="TreeGrafter"/>
</dbReference>
<evidence type="ECO:0000313" key="2">
    <source>
        <dbReference type="EMBL" id="EPR33211.1"/>
    </source>
</evidence>
<reference evidence="2 3" key="1">
    <citation type="journal article" date="2013" name="Genome Announc.">
        <title>Draft genome sequences for three mercury-methylating, sulfate-reducing bacteria.</title>
        <authorList>
            <person name="Brown S.D."/>
            <person name="Hurt R.A.Jr."/>
            <person name="Gilmour C.C."/>
            <person name="Elias D.A."/>
        </authorList>
    </citation>
    <scope>NUCLEOTIDE SEQUENCE [LARGE SCALE GENOMIC DNA]</scope>
    <source>
        <strain evidence="2 3">DSM 2059</strain>
    </source>
</reference>
<evidence type="ECO:0000259" key="1">
    <source>
        <dbReference type="Pfam" id="PF00496"/>
    </source>
</evidence>
<dbReference type="GO" id="GO:0030288">
    <property type="term" value="C:outer membrane-bounded periplasmic space"/>
    <property type="evidence" value="ECO:0007669"/>
    <property type="project" value="UniProtKB-ARBA"/>
</dbReference>
<dbReference type="EMBL" id="ATHJ01000129">
    <property type="protein sequence ID" value="EPR33211.1"/>
    <property type="molecule type" value="Genomic_DNA"/>
</dbReference>
<dbReference type="PIRSF" id="PIRSF002741">
    <property type="entry name" value="MppA"/>
    <property type="match status" value="1"/>
</dbReference>
<dbReference type="InterPro" id="IPR030678">
    <property type="entry name" value="Peptide/Ni-bd"/>
</dbReference>
<dbReference type="eggNOG" id="COG4166">
    <property type="taxonomic scope" value="Bacteria"/>
</dbReference>
<dbReference type="SUPFAM" id="SSF53850">
    <property type="entry name" value="Periplasmic binding protein-like II"/>
    <property type="match status" value="1"/>
</dbReference>
<keyword evidence="3" id="KW-1185">Reference proteome</keyword>
<dbReference type="GO" id="GO:0043190">
    <property type="term" value="C:ATP-binding cassette (ABC) transporter complex"/>
    <property type="evidence" value="ECO:0007669"/>
    <property type="project" value="InterPro"/>
</dbReference>
<dbReference type="AlphaFoldDB" id="S7T9C2"/>
<dbReference type="PANTHER" id="PTHR30290">
    <property type="entry name" value="PERIPLASMIC BINDING COMPONENT OF ABC TRANSPORTER"/>
    <property type="match status" value="1"/>
</dbReference>
<name>S7T9C2_DESML</name>